<protein>
    <submittedName>
        <fullName evidence="1">Uncharacterized protein</fullName>
    </submittedName>
</protein>
<dbReference type="Proteomes" id="UP000678895">
    <property type="component" value="Unassembled WGS sequence"/>
</dbReference>
<comment type="caution">
    <text evidence="1">The sequence shown here is derived from an EMBL/GenBank/DDBJ whole genome shotgun (WGS) entry which is preliminary data.</text>
</comment>
<keyword evidence="2" id="KW-1185">Reference proteome</keyword>
<organism evidence="1 2">
    <name type="scientific">Paenibacillus apis</name>
    <dbReference type="NCBI Taxonomy" id="1792174"/>
    <lineage>
        <taxon>Bacteria</taxon>
        <taxon>Bacillati</taxon>
        <taxon>Bacillota</taxon>
        <taxon>Bacilli</taxon>
        <taxon>Bacillales</taxon>
        <taxon>Paenibacillaceae</taxon>
        <taxon>Paenibacillus</taxon>
    </lineage>
</organism>
<dbReference type="EMBL" id="BORS01000001">
    <property type="protein sequence ID" value="GIO40619.1"/>
    <property type="molecule type" value="Genomic_DNA"/>
</dbReference>
<accession>A0A919XYY2</accession>
<evidence type="ECO:0000313" key="1">
    <source>
        <dbReference type="EMBL" id="GIO40619.1"/>
    </source>
</evidence>
<evidence type="ECO:0000313" key="2">
    <source>
        <dbReference type="Proteomes" id="UP000678895"/>
    </source>
</evidence>
<name>A0A919XYY2_9BACL</name>
<sequence length="59" mass="6692">MQFARACAHMHYSKLAACGRKQDTPRKPPPNFPLLQALLRLGITNGSLRDSLYELPMEH</sequence>
<reference evidence="1" key="1">
    <citation type="submission" date="2021-03" db="EMBL/GenBank/DDBJ databases">
        <title>Antimicrobial resistance genes in bacteria isolated from Japanese honey, and their potential for conferring macrolide and lincosamide resistance in the American foulbrood pathogen Paenibacillus larvae.</title>
        <authorList>
            <person name="Okamoto M."/>
            <person name="Kumagai M."/>
            <person name="Kanamori H."/>
            <person name="Takamatsu D."/>
        </authorList>
    </citation>
    <scope>NUCLEOTIDE SEQUENCE</scope>
    <source>
        <strain evidence="1">J41TS4</strain>
    </source>
</reference>
<gene>
    <name evidence="1" type="ORF">J41TS4_03770</name>
</gene>
<dbReference type="AlphaFoldDB" id="A0A919XYY2"/>
<proteinExistence type="predicted"/>